<dbReference type="Proteomes" id="UP000503349">
    <property type="component" value="Chromosome 7"/>
</dbReference>
<protein>
    <submittedName>
        <fullName evidence="1">Uncharacterized protein</fullName>
    </submittedName>
</protein>
<dbReference type="EMBL" id="CM015718">
    <property type="protein sequence ID" value="KAF3691509.1"/>
    <property type="molecule type" value="Genomic_DNA"/>
</dbReference>
<keyword evidence="2" id="KW-1185">Reference proteome</keyword>
<accession>A0A6G1PMQ8</accession>
<evidence type="ECO:0000313" key="1">
    <source>
        <dbReference type="EMBL" id="KAF3691509.1"/>
    </source>
</evidence>
<evidence type="ECO:0000313" key="2">
    <source>
        <dbReference type="Proteomes" id="UP000503349"/>
    </source>
</evidence>
<dbReference type="AlphaFoldDB" id="A0A6G1PMQ8"/>
<reference evidence="1 2" key="1">
    <citation type="submission" date="2019-02" db="EMBL/GenBank/DDBJ databases">
        <title>Opniocepnalus argus genome.</title>
        <authorList>
            <person name="Zhou C."/>
            <person name="Xiao S."/>
        </authorList>
    </citation>
    <scope>NUCLEOTIDE SEQUENCE [LARGE SCALE GENOMIC DNA]</scope>
    <source>
        <strain evidence="1">OARG1902GOOAL</strain>
        <tissue evidence="1">Muscle</tissue>
    </source>
</reference>
<name>A0A6G1PMQ8_CHAAH</name>
<proteinExistence type="predicted"/>
<organism evidence="1 2">
    <name type="scientific">Channa argus</name>
    <name type="common">Northern snakehead</name>
    <name type="synonym">Ophicephalus argus</name>
    <dbReference type="NCBI Taxonomy" id="215402"/>
    <lineage>
        <taxon>Eukaryota</taxon>
        <taxon>Metazoa</taxon>
        <taxon>Chordata</taxon>
        <taxon>Craniata</taxon>
        <taxon>Vertebrata</taxon>
        <taxon>Euteleostomi</taxon>
        <taxon>Actinopterygii</taxon>
        <taxon>Neopterygii</taxon>
        <taxon>Teleostei</taxon>
        <taxon>Neoteleostei</taxon>
        <taxon>Acanthomorphata</taxon>
        <taxon>Anabantaria</taxon>
        <taxon>Anabantiformes</taxon>
        <taxon>Channoidei</taxon>
        <taxon>Channidae</taxon>
        <taxon>Channa</taxon>
    </lineage>
</organism>
<sequence>MDGRRYDEIKKRWKPSLCCDKSVAVSVAEHLFAQAAQRKTDNSRQAETRAHCCQASLTNIRVFCRGGHTRVNCNHSTHMRTVCTSTGKYCLLCWLCCSEIPINVASKVEDDEESALVSAAKASRALARAVKRTRDVKRGF</sequence>
<reference evidence="2" key="2">
    <citation type="submission" date="2019-02" db="EMBL/GenBank/DDBJ databases">
        <title>Opniocepnalus argus Var Kimnra genome.</title>
        <authorList>
            <person name="Zhou C."/>
            <person name="Xiao S."/>
        </authorList>
    </citation>
    <scope>NUCLEOTIDE SEQUENCE [LARGE SCALE GENOMIC DNA]</scope>
</reference>
<gene>
    <name evidence="1" type="ORF">EXN66_Car007184</name>
</gene>